<keyword evidence="2" id="KW-0732">Signal</keyword>
<dbReference type="InterPro" id="IPR021793">
    <property type="entry name" value="Oprl"/>
</dbReference>
<dbReference type="Pfam" id="PF11839">
    <property type="entry name" value="Alanine_zipper"/>
    <property type="match status" value="1"/>
</dbReference>
<reference evidence="3 4" key="1">
    <citation type="submission" date="2017-09" db="EMBL/GenBank/DDBJ databases">
        <authorList>
            <person name="Ehlers B."/>
            <person name="Leendertz F.H."/>
        </authorList>
    </citation>
    <scope>NUCLEOTIDE SEQUENCE [LARGE SCALE GENOMIC DNA]</scope>
    <source>
        <strain evidence="3 4">USBA 140</strain>
    </source>
</reference>
<dbReference type="EMBL" id="OCNJ01000001">
    <property type="protein sequence ID" value="SOD89923.1"/>
    <property type="molecule type" value="Genomic_DNA"/>
</dbReference>
<feature type="chain" id="PRO_5011995856" description="Lipoprotein" evidence="2">
    <location>
        <begin position="21"/>
        <end position="79"/>
    </location>
</feature>
<gene>
    <name evidence="3" type="ORF">SAMN05421508_101381</name>
</gene>
<evidence type="ECO:0008006" key="5">
    <source>
        <dbReference type="Google" id="ProtNLM"/>
    </source>
</evidence>
<dbReference type="AlphaFoldDB" id="A0A286G357"/>
<organism evidence="3 4">
    <name type="scientific">Caenispirillum bisanense</name>
    <dbReference type="NCBI Taxonomy" id="414052"/>
    <lineage>
        <taxon>Bacteria</taxon>
        <taxon>Pseudomonadati</taxon>
        <taxon>Pseudomonadota</taxon>
        <taxon>Alphaproteobacteria</taxon>
        <taxon>Rhodospirillales</taxon>
        <taxon>Novispirillaceae</taxon>
        <taxon>Caenispirillum</taxon>
    </lineage>
</organism>
<evidence type="ECO:0000313" key="3">
    <source>
        <dbReference type="EMBL" id="SOD89923.1"/>
    </source>
</evidence>
<proteinExistence type="predicted"/>
<evidence type="ECO:0000256" key="2">
    <source>
        <dbReference type="SAM" id="SignalP"/>
    </source>
</evidence>
<keyword evidence="4" id="KW-1185">Reference proteome</keyword>
<name>A0A286G357_9PROT</name>
<dbReference type="RefSeq" id="WP_097277272.1">
    <property type="nucleotide sequence ID" value="NZ_OCNJ01000001.1"/>
</dbReference>
<accession>A0A286G357</accession>
<protein>
    <recommendedName>
        <fullName evidence="5">Lipoprotein</fullName>
    </recommendedName>
</protein>
<dbReference type="Proteomes" id="UP000219621">
    <property type="component" value="Unassembled WGS sequence"/>
</dbReference>
<evidence type="ECO:0000256" key="1">
    <source>
        <dbReference type="SAM" id="Coils"/>
    </source>
</evidence>
<sequence length="79" mass="8324">MKTTRLLFAVPMILGLAACAQPMTDADRATMNSAVQAGQTAQSAAQQAQAAAQRAEAAAQRAEAAAAKAERIYQQMMRK</sequence>
<evidence type="ECO:0000313" key="4">
    <source>
        <dbReference type="Proteomes" id="UP000219621"/>
    </source>
</evidence>
<feature type="coiled-coil region" evidence="1">
    <location>
        <begin position="41"/>
        <end position="79"/>
    </location>
</feature>
<dbReference type="PROSITE" id="PS51257">
    <property type="entry name" value="PROKAR_LIPOPROTEIN"/>
    <property type="match status" value="1"/>
</dbReference>
<feature type="signal peptide" evidence="2">
    <location>
        <begin position="1"/>
        <end position="20"/>
    </location>
</feature>
<keyword evidence="1" id="KW-0175">Coiled coil</keyword>